<name>H2AZE8_KAZAF</name>
<organism evidence="2 3">
    <name type="scientific">Kazachstania africana (strain ATCC 22294 / BCRC 22015 / CBS 2517 / CECT 1963 / NBRC 1671 / NRRL Y-8276)</name>
    <name type="common">Yeast</name>
    <name type="synonym">Kluyveromyces africanus</name>
    <dbReference type="NCBI Taxonomy" id="1071382"/>
    <lineage>
        <taxon>Eukaryota</taxon>
        <taxon>Fungi</taxon>
        <taxon>Dikarya</taxon>
        <taxon>Ascomycota</taxon>
        <taxon>Saccharomycotina</taxon>
        <taxon>Saccharomycetes</taxon>
        <taxon>Saccharomycetales</taxon>
        <taxon>Saccharomycetaceae</taxon>
        <taxon>Kazachstania</taxon>
    </lineage>
</organism>
<dbReference type="KEGG" id="kaf:KAFR_0H02950"/>
<dbReference type="GO" id="GO:0046983">
    <property type="term" value="F:protein dimerization activity"/>
    <property type="evidence" value="ECO:0007669"/>
    <property type="project" value="InterPro"/>
</dbReference>
<dbReference type="GeneID" id="13883417"/>
<keyword evidence="3" id="KW-1185">Reference proteome</keyword>
<dbReference type="SUPFAM" id="SSF47459">
    <property type="entry name" value="HLH, helix-loop-helix DNA-binding domain"/>
    <property type="match status" value="1"/>
</dbReference>
<feature type="domain" description="BHLH" evidence="1">
    <location>
        <begin position="207"/>
        <end position="304"/>
    </location>
</feature>
<evidence type="ECO:0000313" key="3">
    <source>
        <dbReference type="Proteomes" id="UP000005220"/>
    </source>
</evidence>
<dbReference type="Pfam" id="PF00010">
    <property type="entry name" value="HLH"/>
    <property type="match status" value="1"/>
</dbReference>
<evidence type="ECO:0000313" key="2">
    <source>
        <dbReference type="EMBL" id="CCF59704.1"/>
    </source>
</evidence>
<accession>H2AZE8</accession>
<protein>
    <recommendedName>
        <fullName evidence="1">BHLH domain-containing protein</fullName>
    </recommendedName>
</protein>
<dbReference type="InterPro" id="IPR036638">
    <property type="entry name" value="HLH_DNA-bd_sf"/>
</dbReference>
<dbReference type="PROSITE" id="PS50888">
    <property type="entry name" value="BHLH"/>
    <property type="match status" value="1"/>
</dbReference>
<dbReference type="AlphaFoldDB" id="H2AZE8"/>
<reference evidence="2 3" key="1">
    <citation type="journal article" date="2011" name="Proc. Natl. Acad. Sci. U.S.A.">
        <title>Evolutionary erosion of yeast sex chromosomes by mating-type switching accidents.</title>
        <authorList>
            <person name="Gordon J.L."/>
            <person name="Armisen D."/>
            <person name="Proux-Wera E."/>
            <person name="Oheigeartaigh S.S."/>
            <person name="Byrne K.P."/>
            <person name="Wolfe K.H."/>
        </authorList>
    </citation>
    <scope>NUCLEOTIDE SEQUENCE [LARGE SCALE GENOMIC DNA]</scope>
    <source>
        <strain evidence="3">ATCC 22294 / BCRC 22015 / CBS 2517 / CECT 1963 / NBRC 1671 / NRRL Y-8276</strain>
    </source>
</reference>
<dbReference type="RefSeq" id="XP_003958839.1">
    <property type="nucleotide sequence ID" value="XM_003958790.1"/>
</dbReference>
<sequence>MQENTDFNIMCSYIEQSAFEGDGTRQTLLDKDTFNPLEFLLSPLPELTTKSDASQTGTTDLFSDEDTSFVSFGPSNLENSSITPSSLFDGVNTDFSNIYSMQETSSEEFTLDDLTLDELVNSEVEGERVSYQAMISDDKGASTKNTFGGLGKLTKDFEDFCHSMKDIATLNTSLKKNKNIAIPPPGAYLEQPPMALKKRGRKPRNCEQRLKHNLRERNRKRRIANKIAILKEYLPALFDDNFGLMTNFGSTSMSHTEREKQRKRLLSARIAAAKNQFSYLFQHISNKLSQEEVVTRIADHLKDKHNHQ</sequence>
<gene>
    <name evidence="2" type="primary">KAFR0H02950</name>
    <name evidence="2" type="ORF">KAFR_0H02950</name>
</gene>
<evidence type="ECO:0000259" key="1">
    <source>
        <dbReference type="PROSITE" id="PS50888"/>
    </source>
</evidence>
<dbReference type="InterPro" id="IPR011598">
    <property type="entry name" value="bHLH_dom"/>
</dbReference>
<dbReference type="Proteomes" id="UP000005220">
    <property type="component" value="Chromosome 8"/>
</dbReference>
<dbReference type="InParanoid" id="H2AZE8"/>
<dbReference type="HOGENOM" id="CLU_903333_0_0_1"/>
<proteinExistence type="predicted"/>
<dbReference type="EMBL" id="HE650828">
    <property type="protein sequence ID" value="CCF59704.1"/>
    <property type="molecule type" value="Genomic_DNA"/>
</dbReference>